<dbReference type="InterPro" id="IPR034154">
    <property type="entry name" value="TOPRIM_DnaG/twinkle"/>
</dbReference>
<evidence type="ECO:0000313" key="1">
    <source>
        <dbReference type="EMBL" id="EGI18126.1"/>
    </source>
</evidence>
<sequence length="897" mass="101670">MQWGGVLYMKSDIRKEIINRLIRDYNFKEENNYLRYGVCPQCGKKELFTSLERPYIVHCGRENKCGTDLLTKELYPDVFSSWSDRYISTKDEPYAAAAAYLQEARNIAVGPLKGAFTQERYQDKENGEQAATVRFTLADGVWWERIIDRPERFARKANFSGSYKGLWWAYPGADLSKANEIWICEGIFDAISLNQNGIAAVSVMSAVNYPDKALEELAKLCGDNPRPVIVWALDNGRAGERYAKKHSERSAEDGWRTAAALPGKNSNKRDWNDLHVAGKLRGHDVKRYRHYGDLLLAKSPRDKALIIFSFRERKEFHFTFDNRVFWFKLDIERYMKAVERAKNERNVDEDEARKIALKESGAVKEIANCNPAPLYYIRNNDTDEAWYYFRVTFPDGATVKNTFTSGQLTSSSEFKKRLLHVAKGGIYTGTTTQLDALIKNDLPAIKEVIGQDFIGYNKAIGAWLFNDIAVYKGKTYEINDEDYFEIDGINAKPLSEKPTLQINYKKPDEFTESWVEDLWLAFGEKGIITLAFWLGSLFSEQIRDKEESFPFLEVTGEPGTGKSTLIDFCWRLCGRDNYEGVDPTKGSEAGWKRTFGQVAGLPVVLIEADRGDNAQKRGAFDFDNLKSLYNGGGIGVRGVKANNNNTYDPDFKGAIVIAQNARVNASPAIIERLIRIYTDKKRHSPDTRLAARRLELYPVEKVSGFIHRAVSQERAIMQTFLEVSPAETERLCGCENIRHPRIAKNHAQLIALVRALKCVIDIPDEWLDATCLELEQMATAQVKAAAADLPEVMEFWEAFDFLDGITKYGVNHYGKGCREGIAISIPQLAQAAAIHRVEIRTDREMIELLGAGRSRPLTGRKTIRSEVSRQANAGRGVAEAREPEVLKCRIFSYKEGR</sequence>
<reference evidence="1 2" key="1">
    <citation type="submission" date="2010-01" db="EMBL/GenBank/DDBJ databases">
        <title>The Genome Sequence of Escherichia coli M605.</title>
        <authorList>
            <consortium name="The Broad Institute Genome Sequencing Platform"/>
            <consortium name="The Broad Institute Genome Sequencing Center for Infectious Disease"/>
            <person name="Feldgarden M."/>
            <person name="Gordon D.M."/>
            <person name="Johnson J.R."/>
            <person name="Johnston B.D."/>
            <person name="Young S."/>
            <person name="Zeng Q."/>
            <person name="Koehrsen M."/>
            <person name="Alvarado L."/>
            <person name="Berlin A.M."/>
            <person name="Borenstein D."/>
            <person name="Chapman S.B."/>
            <person name="Chen Z."/>
            <person name="Engels R."/>
            <person name="Freedman E."/>
            <person name="Gellesch M."/>
            <person name="Goldberg J."/>
            <person name="Griggs A."/>
            <person name="Gujja S."/>
            <person name="Heilman E.R."/>
            <person name="Heiman D.I."/>
            <person name="Hepburn T.A."/>
            <person name="Howarth C."/>
            <person name="Jen D."/>
            <person name="Larson L."/>
            <person name="Lewis B."/>
            <person name="Mehta T."/>
            <person name="Park D."/>
            <person name="Pearson M."/>
            <person name="Richards J."/>
            <person name="Roberts A."/>
            <person name="Saif S."/>
            <person name="Shea T.D."/>
            <person name="Shenoy N."/>
            <person name="Sisk P."/>
            <person name="Stolte C."/>
            <person name="Sykes S.N."/>
            <person name="Walk T."/>
            <person name="White J."/>
            <person name="Yandava C."/>
            <person name="Haas B."/>
            <person name="Henn M.R."/>
            <person name="Nusbaum C."/>
            <person name="Birren B."/>
        </authorList>
    </citation>
    <scope>NUCLEOTIDE SEQUENCE [LARGE SCALE GENOMIC DNA]</scope>
    <source>
        <strain evidence="1 2">M605</strain>
    </source>
</reference>
<accession>F4STT6</accession>
<dbReference type="EMBL" id="GL883893">
    <property type="protein sequence ID" value="EGI18126.1"/>
    <property type="molecule type" value="Genomic_DNA"/>
</dbReference>
<dbReference type="AlphaFoldDB" id="F4STT6"/>
<protein>
    <submittedName>
        <fullName evidence="1">Uncharacterized protein</fullName>
    </submittedName>
</protein>
<gene>
    <name evidence="1" type="ORF">ECIG_03551</name>
</gene>
<dbReference type="Proteomes" id="UP000004710">
    <property type="component" value="Unassembled WGS sequence"/>
</dbReference>
<dbReference type="CDD" id="cd01029">
    <property type="entry name" value="TOPRIM_primases"/>
    <property type="match status" value="1"/>
</dbReference>
<proteinExistence type="predicted"/>
<dbReference type="Gene3D" id="3.40.1360.10">
    <property type="match status" value="1"/>
</dbReference>
<evidence type="ECO:0000313" key="2">
    <source>
        <dbReference type="Proteomes" id="UP000004710"/>
    </source>
</evidence>
<organism evidence="1 2">
    <name type="scientific">Escherichia coli M605</name>
    <dbReference type="NCBI Taxonomy" id="656417"/>
    <lineage>
        <taxon>Bacteria</taxon>
        <taxon>Pseudomonadati</taxon>
        <taxon>Pseudomonadota</taxon>
        <taxon>Gammaproteobacteria</taxon>
        <taxon>Enterobacterales</taxon>
        <taxon>Enterobacteriaceae</taxon>
        <taxon>Escherichia</taxon>
    </lineage>
</organism>
<dbReference type="HOGENOM" id="CLU_320479_0_0_6"/>
<dbReference type="Pfam" id="PF13155">
    <property type="entry name" value="Toprim_2"/>
    <property type="match status" value="1"/>
</dbReference>
<name>F4STT6_ECOLX</name>